<dbReference type="PROSITE" id="PS50977">
    <property type="entry name" value="HTH_TETR_2"/>
    <property type="match status" value="1"/>
</dbReference>
<dbReference type="SUPFAM" id="SSF46689">
    <property type="entry name" value="Homeodomain-like"/>
    <property type="match status" value="1"/>
</dbReference>
<evidence type="ECO:0000256" key="2">
    <source>
        <dbReference type="ARBA" id="ARBA00023125"/>
    </source>
</evidence>
<dbReference type="PANTHER" id="PTHR43479:SF7">
    <property type="entry name" value="TETR-FAMILY TRANSCRIPTIONAL REGULATOR"/>
    <property type="match status" value="1"/>
</dbReference>
<keyword evidence="2 3" id="KW-0238">DNA-binding</keyword>
<protein>
    <submittedName>
        <fullName evidence="5">TetR family transcriptional regulator</fullName>
    </submittedName>
</protein>
<dbReference type="Gene3D" id="1.10.357.10">
    <property type="entry name" value="Tetracycline Repressor, domain 2"/>
    <property type="match status" value="1"/>
</dbReference>
<keyword evidence="6" id="KW-1185">Reference proteome</keyword>
<keyword evidence="1" id="KW-0678">Repressor</keyword>
<evidence type="ECO:0000313" key="5">
    <source>
        <dbReference type="EMBL" id="OLN23672.1"/>
    </source>
</evidence>
<accession>A0A1Q8Q8Q0</accession>
<evidence type="ECO:0000259" key="4">
    <source>
        <dbReference type="PROSITE" id="PS50977"/>
    </source>
</evidence>
<dbReference type="Proteomes" id="UP000185568">
    <property type="component" value="Unassembled WGS sequence"/>
</dbReference>
<organism evidence="5 6">
    <name type="scientific">Domibacillus antri</name>
    <dbReference type="NCBI Taxonomy" id="1714264"/>
    <lineage>
        <taxon>Bacteria</taxon>
        <taxon>Bacillati</taxon>
        <taxon>Bacillota</taxon>
        <taxon>Bacilli</taxon>
        <taxon>Bacillales</taxon>
        <taxon>Bacillaceae</taxon>
        <taxon>Domibacillus</taxon>
    </lineage>
</organism>
<dbReference type="RefSeq" id="WP_075397359.1">
    <property type="nucleotide sequence ID" value="NZ_MSDU01000006.1"/>
</dbReference>
<sequence length="192" mass="22807">MEKTIDPRVIRTRKLIMDAFIDLSTKKEFKEITIKDITQAATVNRATFYYHFEDKYDLLKKVLSEDVMCKVISEVSMHEMLNEETVQSIFKSLIQFQSAIANQCRRSYEAFMPTIETILKQELQNIFTEWLIKQWSEHAVEELRVGAIMMSWALYGAAMHYLQTNDMSQEDYIQKMMPFISNGLKFRQEWMK</sequence>
<evidence type="ECO:0000256" key="3">
    <source>
        <dbReference type="PROSITE-ProRule" id="PRU00335"/>
    </source>
</evidence>
<comment type="caution">
    <text evidence="5">The sequence shown here is derived from an EMBL/GenBank/DDBJ whole genome shotgun (WGS) entry which is preliminary data.</text>
</comment>
<gene>
    <name evidence="5" type="ORF">BTO30_03635</name>
</gene>
<evidence type="ECO:0000313" key="6">
    <source>
        <dbReference type="Proteomes" id="UP000185568"/>
    </source>
</evidence>
<dbReference type="AlphaFoldDB" id="A0A1Q8Q8Q0"/>
<dbReference type="InterPro" id="IPR001647">
    <property type="entry name" value="HTH_TetR"/>
</dbReference>
<dbReference type="InterPro" id="IPR050624">
    <property type="entry name" value="HTH-type_Tx_Regulator"/>
</dbReference>
<dbReference type="Pfam" id="PF00440">
    <property type="entry name" value="TetR_N"/>
    <property type="match status" value="1"/>
</dbReference>
<name>A0A1Q8Q8Q0_9BACI</name>
<dbReference type="InterPro" id="IPR009057">
    <property type="entry name" value="Homeodomain-like_sf"/>
</dbReference>
<proteinExistence type="predicted"/>
<feature type="DNA-binding region" description="H-T-H motif" evidence="3">
    <location>
        <begin position="33"/>
        <end position="52"/>
    </location>
</feature>
<feature type="domain" description="HTH tetR-type" evidence="4">
    <location>
        <begin position="10"/>
        <end position="70"/>
    </location>
</feature>
<reference evidence="5 6" key="1">
    <citation type="submission" date="2016-12" db="EMBL/GenBank/DDBJ databases">
        <title>Domibacillus antri genome sequencing.</title>
        <authorList>
            <person name="Verma A."/>
            <person name="Krishnamurthi S."/>
        </authorList>
    </citation>
    <scope>NUCLEOTIDE SEQUENCE [LARGE SCALE GENOMIC DNA]</scope>
    <source>
        <strain evidence="5 6">XD80</strain>
    </source>
</reference>
<dbReference type="PANTHER" id="PTHR43479">
    <property type="entry name" value="ACREF/ENVCD OPERON REPRESSOR-RELATED"/>
    <property type="match status" value="1"/>
</dbReference>
<dbReference type="STRING" id="1714264.BTO30_03635"/>
<evidence type="ECO:0000256" key="1">
    <source>
        <dbReference type="ARBA" id="ARBA00022491"/>
    </source>
</evidence>
<dbReference type="OrthoDB" id="9810250at2"/>
<dbReference type="GO" id="GO:0003677">
    <property type="term" value="F:DNA binding"/>
    <property type="evidence" value="ECO:0007669"/>
    <property type="project" value="UniProtKB-UniRule"/>
</dbReference>
<dbReference type="EMBL" id="MSDU01000006">
    <property type="protein sequence ID" value="OLN23672.1"/>
    <property type="molecule type" value="Genomic_DNA"/>
</dbReference>